<evidence type="ECO:0000256" key="1">
    <source>
        <dbReference type="SAM" id="SignalP"/>
    </source>
</evidence>
<proteinExistence type="predicted"/>
<evidence type="ECO:0000313" key="2">
    <source>
        <dbReference type="EMBL" id="KAE8940123.1"/>
    </source>
</evidence>
<dbReference type="Proteomes" id="UP000440367">
    <property type="component" value="Unassembled WGS sequence"/>
</dbReference>
<evidence type="ECO:0000313" key="4">
    <source>
        <dbReference type="Proteomes" id="UP000429523"/>
    </source>
</evidence>
<dbReference type="Proteomes" id="UP000429523">
    <property type="component" value="Unassembled WGS sequence"/>
</dbReference>
<comment type="caution">
    <text evidence="2">The sequence shown here is derived from an EMBL/GenBank/DDBJ whole genome shotgun (WGS) entry which is preliminary data.</text>
</comment>
<accession>A0A6A3F4F4</accession>
<name>A0A6A3F4F4_9STRA</name>
<dbReference type="EMBL" id="QXGD01001449">
    <property type="protein sequence ID" value="KAE9205868.1"/>
    <property type="molecule type" value="Genomic_DNA"/>
</dbReference>
<evidence type="ECO:0008006" key="6">
    <source>
        <dbReference type="Google" id="ProtNLM"/>
    </source>
</evidence>
<sequence length="86" mass="9570">MLSEFASASRFCMWFCSVSICCRCCASRVTSSSVPSSCVFFRHPAPSARFCCSAFFNIDITWPSYAFNLSACPVKLSKFLFVDAFS</sequence>
<reference evidence="4 5" key="1">
    <citation type="submission" date="2018-08" db="EMBL/GenBank/DDBJ databases">
        <title>Genomic investigation of the strawberry pathogen Phytophthora fragariae indicates pathogenicity is determined by transcriptional variation in three key races.</title>
        <authorList>
            <person name="Adams T.M."/>
            <person name="Armitage A.D."/>
            <person name="Sobczyk M.K."/>
            <person name="Bates H.J."/>
            <person name="Dunwell J.M."/>
            <person name="Nellist C.F."/>
            <person name="Harrison R.J."/>
        </authorList>
    </citation>
    <scope>NUCLEOTIDE SEQUENCE [LARGE SCALE GENOMIC DNA]</scope>
    <source>
        <strain evidence="3 5">BC-1</strain>
        <strain evidence="2 4">NOV-9</strain>
    </source>
</reference>
<gene>
    <name evidence="3" type="ORF">PF002_g20185</name>
    <name evidence="2" type="ORF">PF009_g10057</name>
</gene>
<dbReference type="AlphaFoldDB" id="A0A6A3F4F4"/>
<dbReference type="EMBL" id="QXGF01000446">
    <property type="protein sequence ID" value="KAE8940123.1"/>
    <property type="molecule type" value="Genomic_DNA"/>
</dbReference>
<evidence type="ECO:0000313" key="3">
    <source>
        <dbReference type="EMBL" id="KAE9205868.1"/>
    </source>
</evidence>
<evidence type="ECO:0000313" key="5">
    <source>
        <dbReference type="Proteomes" id="UP000440367"/>
    </source>
</evidence>
<keyword evidence="1" id="KW-0732">Signal</keyword>
<feature type="signal peptide" evidence="1">
    <location>
        <begin position="1"/>
        <end position="27"/>
    </location>
</feature>
<organism evidence="2 4">
    <name type="scientific">Phytophthora fragariae</name>
    <dbReference type="NCBI Taxonomy" id="53985"/>
    <lineage>
        <taxon>Eukaryota</taxon>
        <taxon>Sar</taxon>
        <taxon>Stramenopiles</taxon>
        <taxon>Oomycota</taxon>
        <taxon>Peronosporomycetes</taxon>
        <taxon>Peronosporales</taxon>
        <taxon>Peronosporaceae</taxon>
        <taxon>Phytophthora</taxon>
    </lineage>
</organism>
<feature type="chain" id="PRO_5036379422" description="Secreted protein" evidence="1">
    <location>
        <begin position="28"/>
        <end position="86"/>
    </location>
</feature>
<protein>
    <recommendedName>
        <fullName evidence="6">Secreted protein</fullName>
    </recommendedName>
</protein>